<organism evidence="3 4">
    <name type="scientific">Halanaerobium polyolivorans</name>
    <dbReference type="NCBI Taxonomy" id="2886943"/>
    <lineage>
        <taxon>Bacteria</taxon>
        <taxon>Bacillati</taxon>
        <taxon>Bacillota</taxon>
        <taxon>Clostridia</taxon>
        <taxon>Halanaerobiales</taxon>
        <taxon>Halanaerobiaceae</taxon>
        <taxon>Halanaerobium</taxon>
    </lineage>
</organism>
<gene>
    <name evidence="3" type="ORF">LJ207_06305</name>
</gene>
<protein>
    <submittedName>
        <fullName evidence="3">S-layer homology domain-containing protein</fullName>
    </submittedName>
</protein>
<evidence type="ECO:0000313" key="3">
    <source>
        <dbReference type="EMBL" id="MCC3144929.1"/>
    </source>
</evidence>
<dbReference type="InterPro" id="IPR051465">
    <property type="entry name" value="Cell_Envelope_Struct_Comp"/>
</dbReference>
<dbReference type="PROSITE" id="PS51272">
    <property type="entry name" value="SLH"/>
    <property type="match status" value="1"/>
</dbReference>
<dbReference type="EMBL" id="JAJFAT010000007">
    <property type="protein sequence ID" value="MCC3144929.1"/>
    <property type="molecule type" value="Genomic_DNA"/>
</dbReference>
<dbReference type="RefSeq" id="WP_229345247.1">
    <property type="nucleotide sequence ID" value="NZ_JAJFAT010000007.1"/>
</dbReference>
<dbReference type="InterPro" id="IPR001119">
    <property type="entry name" value="SLH_dom"/>
</dbReference>
<comment type="caution">
    <text evidence="3">The sequence shown here is derived from an EMBL/GenBank/DDBJ whole genome shotgun (WGS) entry which is preliminary data.</text>
</comment>
<feature type="domain" description="SLH" evidence="2">
    <location>
        <begin position="22"/>
        <end position="85"/>
    </location>
</feature>
<evidence type="ECO:0000256" key="1">
    <source>
        <dbReference type="ARBA" id="ARBA00022737"/>
    </source>
</evidence>
<keyword evidence="1" id="KW-0677">Repeat</keyword>
<dbReference type="PANTHER" id="PTHR43308">
    <property type="entry name" value="OUTER MEMBRANE PROTEIN ALPHA-RELATED"/>
    <property type="match status" value="1"/>
</dbReference>
<sequence length="645" mass="73512">MLKKITLAVAIVLILALTLPAFGLSLTDVPADHWAYSAIEELIETGIVEGYPDGEYKGQRTMNRYEMAIMVNRALENIAAEQEELAEGLTMGQAEDTAAIVQSLLEKNLGEGLTYNQASEVADLVEALTVEFEDELKAMGAELDLIAADLAELQSDIDALAVPEDNLEFSLDIATYFEAAAYDDDQQELLLAMAIWADEDVLDIDDINDLDELPSEKRFWQELDFVIDAELGDAAFKLEMDTLTNVFTQEKSAFDYQEEDQVDFKMDRALLTVDYQELQLRLGDFEDYNIARYFVDEEDLQGVELSTNQLDMDLKFLVAGYGDDSDLDVFAIEGRSETDYGVLTTKINQVRRDADTWNIELIDFYFDTIFVDFVVPAERLTNVSLAIDDYYFNDNLLFGGEYVYNEYKYDGDSRDDYLLNLNADFLLSDQLKLSAVYESVGDEFFAYQHDLEAALAYDLYKIGAKYNLNENTSVMGNYTLVKPDNFWDDWFGDESTPEDKDKYEIVFENEMDGFNNSAKVEVVKNEFFFDSLDERTVTLKTAYDWSERTTLGAKFVNKNISWDGEVDDNGTNREIDLELDYKYLEAFMEKALRDNLSWNITGRYIMGDAEYSDSEGFEFIDGQTYADIDIDTKSSMIKTGLIISF</sequence>
<reference evidence="3 4" key="1">
    <citation type="submission" date="2021-10" db="EMBL/GenBank/DDBJ databases">
        <authorList>
            <person name="Grouzdev D.S."/>
            <person name="Pantiukh K.S."/>
            <person name="Krutkina M.S."/>
        </authorList>
    </citation>
    <scope>NUCLEOTIDE SEQUENCE [LARGE SCALE GENOMIC DNA]</scope>
    <source>
        <strain evidence="3 4">Z-7514</strain>
    </source>
</reference>
<accession>A0AAW4WYW6</accession>
<dbReference type="AlphaFoldDB" id="A0AAW4WYW6"/>
<proteinExistence type="predicted"/>
<evidence type="ECO:0000259" key="2">
    <source>
        <dbReference type="PROSITE" id="PS51272"/>
    </source>
</evidence>
<dbReference type="SUPFAM" id="SSF56935">
    <property type="entry name" value="Porins"/>
    <property type="match status" value="1"/>
</dbReference>
<keyword evidence="4" id="KW-1185">Reference proteome</keyword>
<evidence type="ECO:0000313" key="4">
    <source>
        <dbReference type="Proteomes" id="UP001199296"/>
    </source>
</evidence>
<dbReference type="Pfam" id="PF00395">
    <property type="entry name" value="SLH"/>
    <property type="match status" value="1"/>
</dbReference>
<name>A0AAW4WYW6_9FIRM</name>
<dbReference type="PANTHER" id="PTHR43308:SF5">
    <property type="entry name" value="S-LAYER PROTEIN _ PEPTIDOGLYCAN ENDO-BETA-N-ACETYLGLUCOSAMINIDASE"/>
    <property type="match status" value="1"/>
</dbReference>
<dbReference type="Proteomes" id="UP001199296">
    <property type="component" value="Unassembled WGS sequence"/>
</dbReference>